<dbReference type="SUPFAM" id="SSF46785">
    <property type="entry name" value="Winged helix' DNA-binding domain"/>
    <property type="match status" value="1"/>
</dbReference>
<dbReference type="InterPro" id="IPR021660">
    <property type="entry name" value="DUF3253"/>
</dbReference>
<dbReference type="Pfam" id="PF11625">
    <property type="entry name" value="DUF3253"/>
    <property type="match status" value="1"/>
</dbReference>
<feature type="region of interest" description="Disordered" evidence="1">
    <location>
        <begin position="1"/>
        <end position="81"/>
    </location>
</feature>
<dbReference type="InterPro" id="IPR036390">
    <property type="entry name" value="WH_DNA-bd_sf"/>
</dbReference>
<dbReference type="EMBL" id="NAJP01000021">
    <property type="protein sequence ID" value="TKA42939.1"/>
    <property type="molecule type" value="Genomic_DNA"/>
</dbReference>
<dbReference type="AlphaFoldDB" id="A0A4V5N8B9"/>
<organism evidence="2 3">
    <name type="scientific">Friedmanniomyces endolithicus</name>
    <dbReference type="NCBI Taxonomy" id="329885"/>
    <lineage>
        <taxon>Eukaryota</taxon>
        <taxon>Fungi</taxon>
        <taxon>Dikarya</taxon>
        <taxon>Ascomycota</taxon>
        <taxon>Pezizomycotina</taxon>
        <taxon>Dothideomycetes</taxon>
        <taxon>Dothideomycetidae</taxon>
        <taxon>Mycosphaerellales</taxon>
        <taxon>Teratosphaeriaceae</taxon>
        <taxon>Friedmanniomyces</taxon>
    </lineage>
</organism>
<feature type="compositionally biased region" description="Polar residues" evidence="1">
    <location>
        <begin position="37"/>
        <end position="46"/>
    </location>
</feature>
<gene>
    <name evidence="2" type="ORF">B0A54_07155</name>
</gene>
<evidence type="ECO:0000256" key="1">
    <source>
        <dbReference type="SAM" id="MobiDB-lite"/>
    </source>
</evidence>
<comment type="caution">
    <text evidence="2">The sequence shown here is derived from an EMBL/GenBank/DDBJ whole genome shotgun (WGS) entry which is preliminary data.</text>
</comment>
<dbReference type="Proteomes" id="UP000310066">
    <property type="component" value="Unassembled WGS sequence"/>
</dbReference>
<sequence>MQPSRRRGGAERGNNEQAATTPHPTLKTTPPHPPRAVSQTLPTTSVKPRENHRQRIAAPMQSSPPHDPLSNHLSHFLSTRHPPKTFCPSEVARALSPSELQTLGFAGWREAMPAVRELAWEWRARGEGVEILQRGVVLGLEVGVGDVRGPIRVRRVAG</sequence>
<name>A0A4V5N8B9_9PEZI</name>
<dbReference type="Gene3D" id="1.10.10.10">
    <property type="entry name" value="Winged helix-like DNA-binding domain superfamily/Winged helix DNA-binding domain"/>
    <property type="match status" value="1"/>
</dbReference>
<protein>
    <submittedName>
        <fullName evidence="2">Uncharacterized protein</fullName>
    </submittedName>
</protein>
<evidence type="ECO:0000313" key="2">
    <source>
        <dbReference type="EMBL" id="TKA42939.1"/>
    </source>
</evidence>
<dbReference type="InterPro" id="IPR036388">
    <property type="entry name" value="WH-like_DNA-bd_sf"/>
</dbReference>
<evidence type="ECO:0000313" key="3">
    <source>
        <dbReference type="Proteomes" id="UP000310066"/>
    </source>
</evidence>
<accession>A0A4V5N8B9</accession>
<dbReference type="OrthoDB" id="2563170at2759"/>
<reference evidence="2 3" key="1">
    <citation type="submission" date="2017-03" db="EMBL/GenBank/DDBJ databases">
        <title>Genomes of endolithic fungi from Antarctica.</title>
        <authorList>
            <person name="Coleine C."/>
            <person name="Masonjones S."/>
            <person name="Stajich J.E."/>
        </authorList>
    </citation>
    <scope>NUCLEOTIDE SEQUENCE [LARGE SCALE GENOMIC DNA]</scope>
    <source>
        <strain evidence="2 3">CCFEE 5311</strain>
    </source>
</reference>
<feature type="compositionally biased region" description="Low complexity" evidence="1">
    <location>
        <begin position="20"/>
        <end position="29"/>
    </location>
</feature>
<proteinExistence type="predicted"/>